<dbReference type="NCBIfam" id="NF002325">
    <property type="entry name" value="PRK01278.1"/>
    <property type="match status" value="1"/>
</dbReference>
<feature type="modified residue" description="N6-(pyridoxal phosphate)lysine" evidence="5">
    <location>
        <position position="259"/>
    </location>
</feature>
<keyword evidence="5" id="KW-0963">Cytoplasm</keyword>
<dbReference type="PANTHER" id="PTHR11986">
    <property type="entry name" value="AMINOTRANSFERASE CLASS III"/>
    <property type="match status" value="1"/>
</dbReference>
<dbReference type="GO" id="GO:0030170">
    <property type="term" value="F:pyridoxal phosphate binding"/>
    <property type="evidence" value="ECO:0007669"/>
    <property type="project" value="InterPro"/>
</dbReference>
<dbReference type="InterPro" id="IPR015421">
    <property type="entry name" value="PyrdxlP-dep_Trfase_major"/>
</dbReference>
<dbReference type="Gene3D" id="3.40.640.10">
    <property type="entry name" value="Type I PLP-dependent aspartate aminotransferase-like (Major domain)"/>
    <property type="match status" value="1"/>
</dbReference>
<dbReference type="EC" id="2.6.1.11" evidence="5"/>
<dbReference type="Proteomes" id="UP000078292">
    <property type="component" value="Unassembled WGS sequence"/>
</dbReference>
<evidence type="ECO:0000313" key="7">
    <source>
        <dbReference type="Proteomes" id="UP000078292"/>
    </source>
</evidence>
<dbReference type="NCBIfam" id="NF002874">
    <property type="entry name" value="PRK03244.1"/>
    <property type="match status" value="1"/>
</dbReference>
<evidence type="ECO:0000256" key="3">
    <source>
        <dbReference type="ARBA" id="ARBA00022679"/>
    </source>
</evidence>
<dbReference type="PANTHER" id="PTHR11986:SF79">
    <property type="entry name" value="ACETYLORNITHINE AMINOTRANSFERASE, MITOCHONDRIAL"/>
    <property type="match status" value="1"/>
</dbReference>
<dbReference type="GO" id="GO:0003992">
    <property type="term" value="F:N2-acetyl-L-ornithine:2-oxoglutarate 5-aminotransferase activity"/>
    <property type="evidence" value="ECO:0007669"/>
    <property type="project" value="UniProtKB-UniRule"/>
</dbReference>
<dbReference type="GO" id="GO:0006526">
    <property type="term" value="P:L-arginine biosynthetic process"/>
    <property type="evidence" value="ECO:0007669"/>
    <property type="project" value="UniProtKB-UniRule"/>
</dbReference>
<dbReference type="OrthoDB" id="9801052at2"/>
<dbReference type="PIRSF" id="PIRSF000521">
    <property type="entry name" value="Transaminase_4ab_Lys_Orn"/>
    <property type="match status" value="1"/>
</dbReference>
<comment type="catalytic activity">
    <reaction evidence="5">
        <text>N(2)-acetyl-L-ornithine + 2-oxoglutarate = N-acetyl-L-glutamate 5-semialdehyde + L-glutamate</text>
        <dbReference type="Rhea" id="RHEA:18049"/>
        <dbReference type="ChEBI" id="CHEBI:16810"/>
        <dbReference type="ChEBI" id="CHEBI:29123"/>
        <dbReference type="ChEBI" id="CHEBI:29985"/>
        <dbReference type="ChEBI" id="CHEBI:57805"/>
        <dbReference type="EC" id="2.6.1.11"/>
    </reaction>
</comment>
<protein>
    <recommendedName>
        <fullName evidence="5">Acetylornithine aminotransferase</fullName>
        <shortName evidence="5">ACOAT</shortName>
        <ecNumber evidence="5">2.6.1.11</ecNumber>
    </recommendedName>
</protein>
<keyword evidence="3 5" id="KW-0808">Transferase</keyword>
<feature type="binding site" evidence="5">
    <location>
        <begin position="223"/>
        <end position="226"/>
    </location>
    <ligand>
        <name>pyridoxal 5'-phosphate</name>
        <dbReference type="ChEBI" id="CHEBI:597326"/>
    </ligand>
</feature>
<evidence type="ECO:0000256" key="2">
    <source>
        <dbReference type="ARBA" id="ARBA00022605"/>
    </source>
</evidence>
<name>A0A1B7LUX1_9MICC</name>
<comment type="subcellular location">
    <subcellularLocation>
        <location evidence="5">Cytoplasm</location>
    </subcellularLocation>
</comment>
<feature type="binding site" evidence="5">
    <location>
        <position position="138"/>
    </location>
    <ligand>
        <name>pyridoxal 5'-phosphate</name>
        <dbReference type="ChEBI" id="CHEBI:597326"/>
    </ligand>
</feature>
<keyword evidence="2 5" id="KW-0028">Amino-acid biosynthesis</keyword>
<keyword evidence="5" id="KW-0055">Arginine biosynthesis</keyword>
<comment type="subunit">
    <text evidence="5">Homodimer.</text>
</comment>
<dbReference type="InterPro" id="IPR050103">
    <property type="entry name" value="Class-III_PLP-dep_AT"/>
</dbReference>
<dbReference type="AlphaFoldDB" id="A0A1B7LUX1"/>
<evidence type="ECO:0000256" key="4">
    <source>
        <dbReference type="ARBA" id="ARBA00022898"/>
    </source>
</evidence>
<dbReference type="InterPro" id="IPR015424">
    <property type="entry name" value="PyrdxlP-dep_Trfase"/>
</dbReference>
<dbReference type="SUPFAM" id="SSF53383">
    <property type="entry name" value="PLP-dependent transferases"/>
    <property type="match status" value="1"/>
</dbReference>
<proteinExistence type="inferred from homology"/>
<dbReference type="InterPro" id="IPR004636">
    <property type="entry name" value="AcOrn/SuccOrn_fam"/>
</dbReference>
<dbReference type="GO" id="GO:0042802">
    <property type="term" value="F:identical protein binding"/>
    <property type="evidence" value="ECO:0007669"/>
    <property type="project" value="TreeGrafter"/>
</dbReference>
<feature type="binding site" evidence="5">
    <location>
        <position position="288"/>
    </location>
    <ligand>
        <name>N(2)-acetyl-L-ornithine</name>
        <dbReference type="ChEBI" id="CHEBI:57805"/>
    </ligand>
</feature>
<dbReference type="InterPro" id="IPR005814">
    <property type="entry name" value="Aminotrans_3"/>
</dbReference>
<feature type="binding site" evidence="5">
    <location>
        <position position="141"/>
    </location>
    <ligand>
        <name>N(2)-acetyl-L-ornithine</name>
        <dbReference type="ChEBI" id="CHEBI:57805"/>
    </ligand>
</feature>
<dbReference type="UniPathway" id="UPA00068">
    <property type="reaction ID" value="UER00109"/>
</dbReference>
<dbReference type="Gene3D" id="3.90.1150.10">
    <property type="entry name" value="Aspartate Aminotransferase, domain 1"/>
    <property type="match status" value="1"/>
</dbReference>
<accession>A0A1B7LUX1</accession>
<evidence type="ECO:0000313" key="6">
    <source>
        <dbReference type="EMBL" id="OAV51544.1"/>
    </source>
</evidence>
<feature type="binding site" evidence="5">
    <location>
        <begin position="106"/>
        <end position="107"/>
    </location>
    <ligand>
        <name>pyridoxal 5'-phosphate</name>
        <dbReference type="ChEBI" id="CHEBI:597326"/>
    </ligand>
</feature>
<reference evidence="6 7" key="1">
    <citation type="submission" date="2016-04" db="EMBL/GenBank/DDBJ databases">
        <title>First whole genome shotgun sequence of the bacterium Enteractinococcus sp. strain UASWS1574.</title>
        <authorList>
            <person name="Crovadore J."/>
            <person name="Chablais R."/>
            <person name="Lefort F."/>
        </authorList>
    </citation>
    <scope>NUCLEOTIDE SEQUENCE [LARGE SCALE GENOMIC DNA]</scope>
    <source>
        <strain evidence="6 7">UASWS1574</strain>
    </source>
</reference>
<dbReference type="Pfam" id="PF00202">
    <property type="entry name" value="Aminotran_3"/>
    <property type="match status" value="1"/>
</dbReference>
<dbReference type="STRING" id="1837282.A6F49_01985"/>
<organism evidence="6 7">
    <name type="scientific">Enteractinococcus helveticum</name>
    <dbReference type="NCBI Taxonomy" id="1837282"/>
    <lineage>
        <taxon>Bacteria</taxon>
        <taxon>Bacillati</taxon>
        <taxon>Actinomycetota</taxon>
        <taxon>Actinomycetes</taxon>
        <taxon>Micrococcales</taxon>
        <taxon>Micrococcaceae</taxon>
    </lineage>
</organism>
<dbReference type="FunFam" id="3.40.640.10:FF:000004">
    <property type="entry name" value="Acetylornithine aminotransferase"/>
    <property type="match status" value="1"/>
</dbReference>
<gene>
    <name evidence="5 6" type="primary">argD</name>
    <name evidence="6" type="ORF">A6F49_01985</name>
</gene>
<dbReference type="RefSeq" id="WP_043055733.1">
    <property type="nucleotide sequence ID" value="NZ_LXEY01000115.1"/>
</dbReference>
<dbReference type="InterPro" id="IPR015422">
    <property type="entry name" value="PyrdxlP-dep_Trfase_small"/>
</dbReference>
<comment type="cofactor">
    <cofactor evidence="5">
        <name>pyridoxal 5'-phosphate</name>
        <dbReference type="ChEBI" id="CHEBI:597326"/>
    </cofactor>
    <text evidence="5">Binds 1 pyridoxal phosphate per subunit.</text>
</comment>
<dbReference type="EMBL" id="LXEY01000115">
    <property type="protein sequence ID" value="OAV51544.1"/>
    <property type="molecule type" value="Genomic_DNA"/>
</dbReference>
<dbReference type="CDD" id="cd00610">
    <property type="entry name" value="OAT_like"/>
    <property type="match status" value="1"/>
</dbReference>
<comment type="miscellaneous">
    <text evidence="5">May also have succinyldiaminopimelate aminotransferase activity, thus carrying out the corresponding step in lysine biosynthesis.</text>
</comment>
<keyword evidence="1 5" id="KW-0032">Aminotransferase</keyword>
<dbReference type="NCBIfam" id="TIGR00707">
    <property type="entry name" value="argD"/>
    <property type="match status" value="1"/>
</dbReference>
<evidence type="ECO:0000256" key="5">
    <source>
        <dbReference type="HAMAP-Rule" id="MF_01107"/>
    </source>
</evidence>
<keyword evidence="4 5" id="KW-0663">Pyridoxal phosphate</keyword>
<comment type="pathway">
    <text evidence="5">Amino-acid biosynthesis; L-arginine biosynthesis; N(2)-acetyl-L-ornithine from L-glutamate: step 4/4.</text>
</comment>
<evidence type="ECO:0000256" key="1">
    <source>
        <dbReference type="ARBA" id="ARBA00022576"/>
    </source>
</evidence>
<comment type="caution">
    <text evidence="6">The sequence shown here is derived from an EMBL/GenBank/DDBJ whole genome shotgun (WGS) entry which is preliminary data.</text>
</comment>
<comment type="similarity">
    <text evidence="5">Belongs to the class-III pyridoxal-phosphate-dependent aminotransferase family. ArgD subfamily.</text>
</comment>
<dbReference type="HAMAP" id="MF_01107">
    <property type="entry name" value="ArgD_aminotrans_3"/>
    <property type="match status" value="1"/>
</dbReference>
<feature type="binding site" evidence="5">
    <location>
        <position position="289"/>
    </location>
    <ligand>
        <name>pyridoxal 5'-phosphate</name>
        <dbReference type="ChEBI" id="CHEBI:597326"/>
    </ligand>
</feature>
<dbReference type="GO" id="GO:0005737">
    <property type="term" value="C:cytoplasm"/>
    <property type="evidence" value="ECO:0007669"/>
    <property type="project" value="UniProtKB-SubCell"/>
</dbReference>
<sequence length="419" mass="44569">MTENLLERYQRSMTNMFGTPAQALVKGEGVYVWDADGKRYTDFLAGIAVNALGHAHPAIVEALTEQAKTLGHISNLFTSLPQVGLAERLLAMAGISEGAAFFANSGTEANEAAFKLARRHSHAQGGSRPKVIALQNAFHGRTMGALALTWKPQYREPFEPLPGGVVFVPAGDIEALKAQMDDTVAAVIVEPVQGEAGVRDFPPGYLQQVRQACTEHGALLIFDEIQSGIGRTGTWFAFQNPQVTGTADPVLPDAMTLAKGLGGGMPIGALVTFGKDVSELFTAGQHGTTFGGNPLATATALAVLETIESDNILHNVRTVGTYLEQQLHALPIVKTVRAYGLWQGIELDTEAITAQGMRLPEGGLAPKVVAKALDYGYIINATDQTTLRLAPPLIITTEQVDPLIQDLPNIVAETVAEAN</sequence>
<keyword evidence="7" id="KW-1185">Reference proteome</keyword>